<dbReference type="InterPro" id="IPR027479">
    <property type="entry name" value="S-Me-THD_N_sf"/>
</dbReference>
<evidence type="ECO:0000313" key="6">
    <source>
        <dbReference type="EMBL" id="KAK8026742.1"/>
    </source>
</evidence>
<feature type="domain" description="S-Me-THD N-terminal" evidence="4">
    <location>
        <begin position="620"/>
        <end position="787"/>
    </location>
</feature>
<name>A0ABR1S6Q2_9PEZI</name>
<dbReference type="Gene3D" id="3.30.420.40">
    <property type="match status" value="1"/>
</dbReference>
<evidence type="ECO:0000259" key="5">
    <source>
        <dbReference type="Pfam" id="PF20906"/>
    </source>
</evidence>
<keyword evidence="7" id="KW-1185">Reference proteome</keyword>
<dbReference type="InterPro" id="IPR045079">
    <property type="entry name" value="Oxoprolinase-like"/>
</dbReference>
<evidence type="ECO:0000259" key="4">
    <source>
        <dbReference type="Pfam" id="PF06032"/>
    </source>
</evidence>
<gene>
    <name evidence="6" type="ORF">PG991_003798</name>
</gene>
<dbReference type="InterPro" id="IPR024071">
    <property type="entry name" value="S-Me-THD_C_sf"/>
</dbReference>
<reference evidence="6 7" key="1">
    <citation type="submission" date="2023-01" db="EMBL/GenBank/DDBJ databases">
        <title>Analysis of 21 Apiospora genomes using comparative genomics revels a genus with tremendous synthesis potential of carbohydrate active enzymes and secondary metabolites.</title>
        <authorList>
            <person name="Sorensen T."/>
        </authorList>
    </citation>
    <scope>NUCLEOTIDE SEQUENCE [LARGE SCALE GENOMIC DNA]</scope>
    <source>
        <strain evidence="6 7">CBS 20057</strain>
    </source>
</reference>
<dbReference type="InterPro" id="IPR002821">
    <property type="entry name" value="Hydantoinase_A"/>
</dbReference>
<evidence type="ECO:0000313" key="7">
    <source>
        <dbReference type="Proteomes" id="UP001396898"/>
    </source>
</evidence>
<organism evidence="6 7">
    <name type="scientific">Apiospora marii</name>
    <dbReference type="NCBI Taxonomy" id="335849"/>
    <lineage>
        <taxon>Eukaryota</taxon>
        <taxon>Fungi</taxon>
        <taxon>Dikarya</taxon>
        <taxon>Ascomycota</taxon>
        <taxon>Pezizomycotina</taxon>
        <taxon>Sordariomycetes</taxon>
        <taxon>Xylariomycetidae</taxon>
        <taxon>Amphisphaeriales</taxon>
        <taxon>Apiosporaceae</taxon>
        <taxon>Apiospora</taxon>
    </lineage>
</organism>
<dbReference type="PANTHER" id="PTHR11365">
    <property type="entry name" value="5-OXOPROLINASE RELATED"/>
    <property type="match status" value="1"/>
</dbReference>
<dbReference type="Gene3D" id="3.40.1610.10">
    <property type="entry name" value="CV3147-like domain"/>
    <property type="match status" value="1"/>
</dbReference>
<dbReference type="Pfam" id="PF01968">
    <property type="entry name" value="Hydantoinase_A"/>
    <property type="match status" value="1"/>
</dbReference>
<accession>A0ABR1S6Q2</accession>
<dbReference type="SUPFAM" id="SSF53067">
    <property type="entry name" value="Actin-like ATPase domain"/>
    <property type="match status" value="2"/>
</dbReference>
<protein>
    <submittedName>
        <fullName evidence="6">Hydantoin utilization protein A</fullName>
    </submittedName>
</protein>
<dbReference type="Pfam" id="PF06032">
    <property type="entry name" value="S-Me-THD_N"/>
    <property type="match status" value="1"/>
</dbReference>
<feature type="domain" description="Hydantoinase/oxoprolinase N-terminal" evidence="3">
    <location>
        <begin position="7"/>
        <end position="187"/>
    </location>
</feature>
<dbReference type="Proteomes" id="UP001396898">
    <property type="component" value="Unassembled WGS sequence"/>
</dbReference>
<feature type="region of interest" description="Disordered" evidence="1">
    <location>
        <begin position="556"/>
        <end position="591"/>
    </location>
</feature>
<comment type="caution">
    <text evidence="6">The sequence shown here is derived from an EMBL/GenBank/DDBJ whole genome shotgun (WGS) entry which is preliminary data.</text>
</comment>
<dbReference type="Pfam" id="PF20906">
    <property type="entry name" value="S-Me-THD_C"/>
    <property type="match status" value="1"/>
</dbReference>
<dbReference type="SUPFAM" id="SSF160991">
    <property type="entry name" value="CV3147-like"/>
    <property type="match status" value="1"/>
</dbReference>
<feature type="domain" description="S-Me-THD-like C-terminal" evidence="5">
    <location>
        <begin position="793"/>
        <end position="1003"/>
    </location>
</feature>
<evidence type="ECO:0000256" key="1">
    <source>
        <dbReference type="SAM" id="MobiDB-lite"/>
    </source>
</evidence>
<dbReference type="EMBL" id="JAQQWI010000007">
    <property type="protein sequence ID" value="KAK8026742.1"/>
    <property type="molecule type" value="Genomic_DNA"/>
</dbReference>
<sequence>MKAPHLRIGVDVGGTNTDGVILNPEKSSDPDRGIVAWKKSSTTKNPSDGIFNVIRDMFEQSGADAQDVASVTIGTTHFINAVVEMDRSRLARVAVIRLCGPFSKDIPVGIDWPPELRNIICAYRGLVDGGLEIDGSLIEELDEEALRRECEIIKSQGIKSIVVVGIFSPIDIVYRQEERAASIIRETYPEADVVLSKEVANIGFLERENAAVLNASILPFARHTIHSFQDAIRRLGLSCPVFVTQNDGTILPAGAAARLPIRTFSSGPTNSMRGAAFLTQNLQKSNDRGKGEVGEAMMVVDIGGTTTDVGLLLPNGFPRQAAAYSEIAGVRTNFSYPDVRSIGLGGGSVVRRDKKGGQLTIGPDSVGYQIQEKALLFGGTVPTATDYTVLDQPTLGIGDISLLENAGIAAGLSEFKAAVKSMLERIIDTMKTSPSDIPVVLVGGGAVIAPDSLVGASRVIKPNWSGVANAIGAATARVSGVVDFIASTESRTVSQVIEEISQSAIDKAVANGAARETVTIAEVESFPLQYIANKSRVVVKAVGDFDYSRTDLLGSDAPVGNGDLPSTSLDEDTSEFGRGHIGSEPTEHSPSLAKETMMTPEGIDNYKPNVVNRQWWLSETDLDWITTGCYILGTGGGGSPYQHMLRLRELLRAGATVRIVSPWGLRDDDIVACGGGKGSPQVSIEKPYGNEILESQKELYNHLQIQPTAVIALEIGGGNGLQGLILGASVHMDLPVVDGDWMGRAYPVSHQTTPVVYGEGEKEKNKRKATMIPSCIADGNGRSLLMTRARSELDAERAFRAALATMGSHVGCAKGPVRGEDAKRWVVENTVSLAWRIGRAVARARAANQVDSVAEAIVDEVGGAESAKVLFRGKIVGVERVTRMGHAYGEVTIESTAAACGVETTTTAKAAAERLVIPFKNENIYAKKIGTGGEEEILAIVPDLVCVIDAQNGEAIGTQEYRYGLLVVVIGITASEKWTSTQRGIDIGGPKGFGFDDLAYVPLGRFTKPRGVIDEFDGVSRVQ</sequence>
<dbReference type="InterPro" id="IPR043129">
    <property type="entry name" value="ATPase_NBD"/>
</dbReference>
<dbReference type="InterPro" id="IPR008040">
    <property type="entry name" value="Hydant_A_N"/>
</dbReference>
<proteinExistence type="predicted"/>
<dbReference type="Gene3D" id="2.40.390.10">
    <property type="entry name" value="CV3147-like"/>
    <property type="match status" value="1"/>
</dbReference>
<dbReference type="InterPro" id="IPR010318">
    <property type="entry name" value="S-Me-THD_N"/>
</dbReference>
<dbReference type="PANTHER" id="PTHR11365:SF10">
    <property type="entry name" value="HYDANTOINASE_OXOPROLINASE"/>
    <property type="match status" value="1"/>
</dbReference>
<feature type="domain" description="Hydantoinase A/oxoprolinase" evidence="2">
    <location>
        <begin position="207"/>
        <end position="389"/>
    </location>
</feature>
<evidence type="ECO:0000259" key="3">
    <source>
        <dbReference type="Pfam" id="PF05378"/>
    </source>
</evidence>
<dbReference type="Pfam" id="PF05378">
    <property type="entry name" value="Hydant_A_N"/>
    <property type="match status" value="1"/>
</dbReference>
<evidence type="ECO:0000259" key="2">
    <source>
        <dbReference type="Pfam" id="PF01968"/>
    </source>
</evidence>
<dbReference type="InterPro" id="IPR048350">
    <property type="entry name" value="S-Me-THD-like_C"/>
</dbReference>